<dbReference type="PANTHER" id="PTHR30290:SF9">
    <property type="entry name" value="OLIGOPEPTIDE-BINDING PROTEIN APPA"/>
    <property type="match status" value="1"/>
</dbReference>
<dbReference type="GO" id="GO:0043190">
    <property type="term" value="C:ATP-binding cassette (ABC) transporter complex"/>
    <property type="evidence" value="ECO:0007669"/>
    <property type="project" value="InterPro"/>
</dbReference>
<dbReference type="Pfam" id="PF00496">
    <property type="entry name" value="SBP_bac_5"/>
    <property type="match status" value="1"/>
</dbReference>
<evidence type="ECO:0000256" key="1">
    <source>
        <dbReference type="ARBA" id="ARBA00005695"/>
    </source>
</evidence>
<dbReference type="Gene3D" id="3.40.190.10">
    <property type="entry name" value="Periplasmic binding protein-like II"/>
    <property type="match status" value="1"/>
</dbReference>
<dbReference type="PANTHER" id="PTHR30290">
    <property type="entry name" value="PERIPLASMIC BINDING COMPONENT OF ABC TRANSPORTER"/>
    <property type="match status" value="1"/>
</dbReference>
<dbReference type="InterPro" id="IPR039424">
    <property type="entry name" value="SBP_5"/>
</dbReference>
<dbReference type="GO" id="GO:1904680">
    <property type="term" value="F:peptide transmembrane transporter activity"/>
    <property type="evidence" value="ECO:0007669"/>
    <property type="project" value="TreeGrafter"/>
</dbReference>
<dbReference type="GO" id="GO:0042597">
    <property type="term" value="C:periplasmic space"/>
    <property type="evidence" value="ECO:0007669"/>
    <property type="project" value="UniProtKB-ARBA"/>
</dbReference>
<dbReference type="InterPro" id="IPR023765">
    <property type="entry name" value="SBP_5_CS"/>
</dbReference>
<reference evidence="5" key="1">
    <citation type="submission" date="2016-10" db="EMBL/GenBank/DDBJ databases">
        <authorList>
            <person name="de Groot N.N."/>
        </authorList>
    </citation>
    <scope>NUCLEOTIDE SEQUENCE</scope>
</reference>
<dbReference type="InterPro" id="IPR000914">
    <property type="entry name" value="SBP_5_dom"/>
</dbReference>
<feature type="domain" description="Solute-binding protein family 5" evidence="4">
    <location>
        <begin position="60"/>
        <end position="419"/>
    </location>
</feature>
<dbReference type="PIRSF" id="PIRSF002741">
    <property type="entry name" value="MppA"/>
    <property type="match status" value="1"/>
</dbReference>
<dbReference type="SUPFAM" id="SSF53850">
    <property type="entry name" value="Periplasmic binding protein-like II"/>
    <property type="match status" value="1"/>
</dbReference>
<sequence>MKQIILFITLFATLMQSSTLQLSISSSPSRINPLLATDSASSEISNWIFNGLVKFDKDGEIIGDLAKKFYFENNTTLIFELKEGVKWHDGEIFDAEDVLYTFNLLHSPKLLTPYKDDFKYIKSVKIINPYKIKVVYKEAYFKALSIWMMGILPEHLWKNEKNPMTSKLNKMPIGTGAYMLKKAFKVNEKIILEANPYYLPHKPNIDTIKYNYIGDASTEFIILKAKKLDIGSLNPLQINRQLNSDFKSYYNIIEQPSQSYTYMGFNLRKDKFKNKKIREAINYAIDKQKLIDLLFFSHGKICNGPFMPNSPVYPDDYKPNSYNPEKAKKILKELGFSKNNPFKFELITNTGNDIRINASQIIQYQLAKVGIKMSIRTMEWQSFLNTVVMPHQFEAVLMGWSLSLIPDAYSIWHSDGDKQGGFNFIGYKNKQVDNLIIKSQKIINSQKFAKEYQKIFKLIADDIPYIFLYIPNSITVVNKKIEGIKPSLIGIMHNSTDWIKE</sequence>
<dbReference type="EMBL" id="FPHG01000060">
    <property type="protein sequence ID" value="SFV63163.1"/>
    <property type="molecule type" value="Genomic_DNA"/>
</dbReference>
<accession>A0A1W1CBS1</accession>
<evidence type="ECO:0000256" key="3">
    <source>
        <dbReference type="ARBA" id="ARBA00022729"/>
    </source>
</evidence>
<protein>
    <submittedName>
        <fullName evidence="5">Oligopeptide ABC transporter, periplasmic oligopeptide-binding protein OppA (TC 3.A.1.5.1)</fullName>
    </submittedName>
</protein>
<dbReference type="CDD" id="cd08514">
    <property type="entry name" value="PBP2_AppA_like"/>
    <property type="match status" value="1"/>
</dbReference>
<keyword evidence="3" id="KW-0732">Signal</keyword>
<dbReference type="AlphaFoldDB" id="A0A1W1CBS1"/>
<dbReference type="PROSITE" id="PS01040">
    <property type="entry name" value="SBP_BACTERIAL_5"/>
    <property type="match status" value="1"/>
</dbReference>
<gene>
    <name evidence="5" type="ORF">MNB_SV-9-355</name>
</gene>
<evidence type="ECO:0000313" key="5">
    <source>
        <dbReference type="EMBL" id="SFV63163.1"/>
    </source>
</evidence>
<name>A0A1W1CBS1_9ZZZZ</name>
<comment type="similarity">
    <text evidence="1">Belongs to the bacterial solute-binding protein 5 family.</text>
</comment>
<dbReference type="Gene3D" id="3.10.105.10">
    <property type="entry name" value="Dipeptide-binding Protein, Domain 3"/>
    <property type="match status" value="1"/>
</dbReference>
<dbReference type="Gene3D" id="3.90.76.10">
    <property type="entry name" value="Dipeptide-binding Protein, Domain 1"/>
    <property type="match status" value="1"/>
</dbReference>
<evidence type="ECO:0000259" key="4">
    <source>
        <dbReference type="Pfam" id="PF00496"/>
    </source>
</evidence>
<dbReference type="GO" id="GO:0015833">
    <property type="term" value="P:peptide transport"/>
    <property type="evidence" value="ECO:0007669"/>
    <property type="project" value="TreeGrafter"/>
</dbReference>
<keyword evidence="2" id="KW-0813">Transport</keyword>
<organism evidence="5">
    <name type="scientific">hydrothermal vent metagenome</name>
    <dbReference type="NCBI Taxonomy" id="652676"/>
    <lineage>
        <taxon>unclassified sequences</taxon>
        <taxon>metagenomes</taxon>
        <taxon>ecological metagenomes</taxon>
    </lineage>
</organism>
<evidence type="ECO:0000256" key="2">
    <source>
        <dbReference type="ARBA" id="ARBA00022448"/>
    </source>
</evidence>
<dbReference type="InterPro" id="IPR030678">
    <property type="entry name" value="Peptide/Ni-bd"/>
</dbReference>
<proteinExistence type="inferred from homology"/>